<comment type="caution">
    <text evidence="1">The sequence shown here is derived from an EMBL/GenBank/DDBJ whole genome shotgun (WGS) entry which is preliminary data.</text>
</comment>
<reference evidence="1 2" key="1">
    <citation type="journal article" date="2013" name="Genome Announc.">
        <title>Draft genome sequences for three mercury-methylating, sulfate-reducing bacteria.</title>
        <authorList>
            <person name="Brown S.D."/>
            <person name="Hurt R.A.Jr."/>
            <person name="Gilmour C.C."/>
            <person name="Elias D.A."/>
        </authorList>
    </citation>
    <scope>NUCLEOTIDE SEQUENCE [LARGE SCALE GENOMIC DNA]</scope>
    <source>
        <strain evidence="1 2">DSM 16529</strain>
    </source>
</reference>
<sequence>MRSRRFFWTLYSLLLMAGIAFLPALGQAKNAPTLKVSYVFTTHHTPLMIAAIKGEEFRDQGVWLRPLLDKQKYELVADGDTVAFLDFVVAKSGSESATLFAMKHIDMALASVTAMMAAVDKGTPVKVLCPLQTEGMALVAPTDSSLENWDAFLAAANNAKQPIKIGYHSPTSAPKIVFEGALRESGLTVTENPNDYQAKVLMVDLKETGNMLPALASKQVEAIVGPSPFPEVAVSRGVGKVVADLRDLPPEGRWHDYPCCVTAARDDVIEAHPEVMRTFIELMAKTNTWCNQNQSEAGALAASWIGIPESAGRASKLVFLTGFTDSWMANSGNYLDILNHMDKFNGQLKGKTLQQAMTLMFDTRFIEPAGQ</sequence>
<dbReference type="eggNOG" id="COG0715">
    <property type="taxonomic scope" value="Bacteria"/>
</dbReference>
<proteinExistence type="predicted"/>
<dbReference type="SUPFAM" id="SSF53850">
    <property type="entry name" value="Periplasmic binding protein-like II"/>
    <property type="match status" value="1"/>
</dbReference>
<evidence type="ECO:0000313" key="1">
    <source>
        <dbReference type="EMBL" id="EPR30645.1"/>
    </source>
</evidence>
<dbReference type="RefSeq" id="WP_020888064.1">
    <property type="nucleotide sequence ID" value="NZ_ATHI01000031.1"/>
</dbReference>
<dbReference type="AlphaFoldDB" id="S7T2A3"/>
<gene>
    <name evidence="1" type="ORF">dsat_1367</name>
</gene>
<accession>S7T2A3</accession>
<dbReference type="Pfam" id="PF13379">
    <property type="entry name" value="NMT1_2"/>
    <property type="match status" value="1"/>
</dbReference>
<name>S7T2A3_9BACT</name>
<dbReference type="STRING" id="1121439.dsat_1367"/>
<dbReference type="EMBL" id="ATHI01000031">
    <property type="protein sequence ID" value="EPR30645.1"/>
    <property type="molecule type" value="Genomic_DNA"/>
</dbReference>
<dbReference type="Gene3D" id="3.40.190.10">
    <property type="entry name" value="Periplasmic binding protein-like II"/>
    <property type="match status" value="1"/>
</dbReference>
<protein>
    <submittedName>
        <fullName evidence="1">Nitrate/sulfonate/bicarbonate ABC transporter periplasmic protein</fullName>
    </submittedName>
</protein>
<dbReference type="Proteomes" id="UP000014975">
    <property type="component" value="Unassembled WGS sequence"/>
</dbReference>
<keyword evidence="2" id="KW-1185">Reference proteome</keyword>
<evidence type="ECO:0000313" key="2">
    <source>
        <dbReference type="Proteomes" id="UP000014975"/>
    </source>
</evidence>
<dbReference type="PATRIC" id="fig|1121439.3.peg.2749"/>
<organism evidence="1 2">
    <name type="scientific">Alkalidesulfovibrio alkalitolerans DSM 16529</name>
    <dbReference type="NCBI Taxonomy" id="1121439"/>
    <lineage>
        <taxon>Bacteria</taxon>
        <taxon>Pseudomonadati</taxon>
        <taxon>Thermodesulfobacteriota</taxon>
        <taxon>Desulfovibrionia</taxon>
        <taxon>Desulfovibrionales</taxon>
        <taxon>Desulfovibrionaceae</taxon>
        <taxon>Alkalidesulfovibrio</taxon>
    </lineage>
</organism>
<dbReference type="PANTHER" id="PTHR30024">
    <property type="entry name" value="ALIPHATIC SULFONATES-BINDING PROTEIN-RELATED"/>
    <property type="match status" value="1"/>
</dbReference>